<gene>
    <name evidence="2" type="ORF">CBR_g34299</name>
</gene>
<feature type="compositionally biased region" description="Basic and acidic residues" evidence="1">
    <location>
        <begin position="1"/>
        <end position="19"/>
    </location>
</feature>
<reference evidence="2 3" key="1">
    <citation type="journal article" date="2018" name="Cell">
        <title>The Chara Genome: Secondary Complexity and Implications for Plant Terrestrialization.</title>
        <authorList>
            <person name="Nishiyama T."/>
            <person name="Sakayama H."/>
            <person name="Vries J.D."/>
            <person name="Buschmann H."/>
            <person name="Saint-Marcoux D."/>
            <person name="Ullrich K.K."/>
            <person name="Haas F.B."/>
            <person name="Vanderstraeten L."/>
            <person name="Becker D."/>
            <person name="Lang D."/>
            <person name="Vosolsobe S."/>
            <person name="Rombauts S."/>
            <person name="Wilhelmsson P.K.I."/>
            <person name="Janitza P."/>
            <person name="Kern R."/>
            <person name="Heyl A."/>
            <person name="Rumpler F."/>
            <person name="Villalobos L.I.A.C."/>
            <person name="Clay J.M."/>
            <person name="Skokan R."/>
            <person name="Toyoda A."/>
            <person name="Suzuki Y."/>
            <person name="Kagoshima H."/>
            <person name="Schijlen E."/>
            <person name="Tajeshwar N."/>
            <person name="Catarino B."/>
            <person name="Hetherington A.J."/>
            <person name="Saltykova A."/>
            <person name="Bonnot C."/>
            <person name="Breuninger H."/>
            <person name="Symeonidi A."/>
            <person name="Radhakrishnan G.V."/>
            <person name="Van Nieuwerburgh F."/>
            <person name="Deforce D."/>
            <person name="Chang C."/>
            <person name="Karol K.G."/>
            <person name="Hedrich R."/>
            <person name="Ulvskov P."/>
            <person name="Glockner G."/>
            <person name="Delwiche C.F."/>
            <person name="Petrasek J."/>
            <person name="Van de Peer Y."/>
            <person name="Friml J."/>
            <person name="Beilby M."/>
            <person name="Dolan L."/>
            <person name="Kohara Y."/>
            <person name="Sugano S."/>
            <person name="Fujiyama A."/>
            <person name="Delaux P.-M."/>
            <person name="Quint M."/>
            <person name="TheiBen G."/>
            <person name="Hagemann M."/>
            <person name="Harholt J."/>
            <person name="Dunand C."/>
            <person name="Zachgo S."/>
            <person name="Langdale J."/>
            <person name="Maumus F."/>
            <person name="Straeten D.V.D."/>
            <person name="Gould S.B."/>
            <person name="Rensing S.A."/>
        </authorList>
    </citation>
    <scope>NUCLEOTIDE SEQUENCE [LARGE SCALE GENOMIC DNA]</scope>
    <source>
        <strain evidence="2 3">S276</strain>
    </source>
</reference>
<keyword evidence="3" id="KW-1185">Reference proteome</keyword>
<feature type="compositionally biased region" description="Polar residues" evidence="1">
    <location>
        <begin position="284"/>
        <end position="293"/>
    </location>
</feature>
<dbReference type="Proteomes" id="UP000265515">
    <property type="component" value="Unassembled WGS sequence"/>
</dbReference>
<evidence type="ECO:0000256" key="1">
    <source>
        <dbReference type="SAM" id="MobiDB-lite"/>
    </source>
</evidence>
<sequence length="671" mass="72520">MDRSVYDKMEAMTKRDHTIHPKNLADTGAAEGVQMPASAGAGGETMGSEDGGEAADEEQGSTKDSTFSAGRGGGYGKRKNMRQQTFEVVADATDKHGALMASTMDRASKRQCSMMLRQCEILESEVEVQRKHYVAADEANRMIVYGRASAEASKGLFAPRGRWVWQHMKGVSAKEVWRGAVTRVAVDDGGRRRIEVGAPPSTPSNEEEDDDVFTTEEEATEDTLSAPRGSTLQRSSDQNAARRLLTPPPEAQQVRAHNTPKAKEVVVDVGGEDDEPLESRRQRNVTQGATATTFKIRGATEERPPQGGLPSTPSQPRPHNTAAEGGSMECGGGEGAQQEARVASGGAIGGAAAGSSGNVAAVSRAREELPVVEREVARGDNKGDREDEDPLLSRVRRGGTAKDLAERACLWVDDKAFWTTGEGTRLYNIVHETQQHFVAIANGLQAPAVPWSVVMPKSAMSLTRIADPAQLQQAISRAMTAENIALRVLHGWVFKSGNRPQGYNVAYHYVLESVATDITRAMWYGEEWSNVVSAALCAHTINLNMDLPLWFAGANIEDRPEDDDMAAHQESTVICIVHAFRAAVQMGGNVDGGFISHDRLSRIADCFRLLLAASMWLMRMAGDDPELPSHQIINDLMVAVATTVNKVTPTFSRINSTSVSSDPDTLQILGD</sequence>
<feature type="compositionally biased region" description="Polar residues" evidence="1">
    <location>
        <begin position="309"/>
        <end position="318"/>
    </location>
</feature>
<protein>
    <submittedName>
        <fullName evidence="2">Uncharacterized protein</fullName>
    </submittedName>
</protein>
<accession>A0A388JYR4</accession>
<evidence type="ECO:0000313" key="3">
    <source>
        <dbReference type="Proteomes" id="UP000265515"/>
    </source>
</evidence>
<evidence type="ECO:0000313" key="2">
    <source>
        <dbReference type="EMBL" id="GBG62928.1"/>
    </source>
</evidence>
<feature type="compositionally biased region" description="Acidic residues" evidence="1">
    <location>
        <begin position="50"/>
        <end position="59"/>
    </location>
</feature>
<feature type="region of interest" description="Disordered" evidence="1">
    <location>
        <begin position="191"/>
        <end position="240"/>
    </location>
</feature>
<comment type="caution">
    <text evidence="2">The sequence shown here is derived from an EMBL/GenBank/DDBJ whole genome shotgun (WGS) entry which is preliminary data.</text>
</comment>
<dbReference type="Gramene" id="GBG62928">
    <property type="protein sequence ID" value="GBG62928"/>
    <property type="gene ID" value="CBR_g34299"/>
</dbReference>
<dbReference type="AlphaFoldDB" id="A0A388JYR4"/>
<feature type="region of interest" description="Disordered" evidence="1">
    <location>
        <begin position="1"/>
        <end position="80"/>
    </location>
</feature>
<feature type="compositionally biased region" description="Polar residues" evidence="1">
    <location>
        <begin position="228"/>
        <end position="239"/>
    </location>
</feature>
<dbReference type="EMBL" id="BFEA01000033">
    <property type="protein sequence ID" value="GBG62928.1"/>
    <property type="molecule type" value="Genomic_DNA"/>
</dbReference>
<proteinExistence type="predicted"/>
<feature type="compositionally biased region" description="Acidic residues" evidence="1">
    <location>
        <begin position="205"/>
        <end position="221"/>
    </location>
</feature>
<organism evidence="2 3">
    <name type="scientific">Chara braunii</name>
    <name type="common">Braun's stonewort</name>
    <dbReference type="NCBI Taxonomy" id="69332"/>
    <lineage>
        <taxon>Eukaryota</taxon>
        <taxon>Viridiplantae</taxon>
        <taxon>Streptophyta</taxon>
        <taxon>Charophyceae</taxon>
        <taxon>Charales</taxon>
        <taxon>Characeae</taxon>
        <taxon>Chara</taxon>
    </lineage>
</organism>
<feature type="region of interest" description="Disordered" evidence="1">
    <location>
        <begin position="270"/>
        <end position="341"/>
    </location>
</feature>
<name>A0A388JYR4_CHABU</name>